<dbReference type="InterPro" id="IPR050259">
    <property type="entry name" value="SDR"/>
</dbReference>
<dbReference type="SMART" id="SM00822">
    <property type="entry name" value="PKS_KR"/>
    <property type="match status" value="1"/>
</dbReference>
<dbReference type="EMBL" id="CP034928">
    <property type="protein sequence ID" value="QAA76790.1"/>
    <property type="molecule type" value="Genomic_DNA"/>
</dbReference>
<evidence type="ECO:0000259" key="3">
    <source>
        <dbReference type="SMART" id="SM00822"/>
    </source>
</evidence>
<protein>
    <submittedName>
        <fullName evidence="4">3-oxoacyl-[acyl-carrier protein] reductase</fullName>
    </submittedName>
</protein>
<feature type="domain" description="Ketoreductase" evidence="3">
    <location>
        <begin position="3"/>
        <end position="175"/>
    </location>
</feature>
<dbReference type="KEGG" id="bih:BIP78_1024"/>
<dbReference type="FunFam" id="3.40.50.720:FF:000173">
    <property type="entry name" value="3-oxoacyl-[acyl-carrier protein] reductase"/>
    <property type="match status" value="1"/>
</dbReference>
<dbReference type="InterPro" id="IPR036291">
    <property type="entry name" value="NAD(P)-bd_dom_sf"/>
</dbReference>
<comment type="similarity">
    <text evidence="1">Belongs to the short-chain dehydrogenases/reductases (SDR) family.</text>
</comment>
<dbReference type="NCBIfam" id="NF009466">
    <property type="entry name" value="PRK12826.1-2"/>
    <property type="match status" value="1"/>
</dbReference>
<dbReference type="PANTHER" id="PTHR42879">
    <property type="entry name" value="3-OXOACYL-(ACYL-CARRIER-PROTEIN) REDUCTASE"/>
    <property type="match status" value="1"/>
</dbReference>
<keyword evidence="2" id="KW-0560">Oxidoreductase</keyword>
<dbReference type="PRINTS" id="PR00081">
    <property type="entry name" value="GDHRDH"/>
</dbReference>
<dbReference type="GO" id="GO:0032787">
    <property type="term" value="P:monocarboxylic acid metabolic process"/>
    <property type="evidence" value="ECO:0007669"/>
    <property type="project" value="UniProtKB-ARBA"/>
</dbReference>
<evidence type="ECO:0000313" key="4">
    <source>
        <dbReference type="EMBL" id="QAA76790.1"/>
    </source>
</evidence>
<name>A0A410FV56_BIPS1</name>
<dbReference type="PRINTS" id="PR00080">
    <property type="entry name" value="SDRFAMILY"/>
</dbReference>
<reference evidence="5" key="1">
    <citation type="submission" date="2018-12" db="EMBL/GenBank/DDBJ databases">
        <title>Complete genome sequence of an uncultured bacterium of the candidate phylum Bipolaricaulota.</title>
        <authorList>
            <person name="Kadnikov V.V."/>
            <person name="Mardanov A.V."/>
            <person name="Beletsky A.V."/>
            <person name="Frank Y.A."/>
            <person name="Karnachuk O.V."/>
            <person name="Ravin N.V."/>
        </authorList>
    </citation>
    <scope>NUCLEOTIDE SEQUENCE [LARGE SCALE GENOMIC DNA]</scope>
</reference>
<dbReference type="Gene3D" id="3.40.50.720">
    <property type="entry name" value="NAD(P)-binding Rossmann-like Domain"/>
    <property type="match status" value="1"/>
</dbReference>
<proteinExistence type="inferred from homology"/>
<dbReference type="InterPro" id="IPR002347">
    <property type="entry name" value="SDR_fam"/>
</dbReference>
<dbReference type="AlphaFoldDB" id="A0A410FV56"/>
<sequence length="245" mass="25628">MKRCALVTGGSRGIGAAVAVKLAARGCDVAISYRTQRTAAEEVAAEVQRLGSRALILQADLADLGQARSLVHEAAEGLGALHILVNNAGYVQRVPWEELSLEDWDRMLRVGLTAPFVLARCAVPYMREGGFGRIVNISSLRALTGAAHGIHYATAKAGLLGFTKSLALAVAPYGITVNAVCPGFVATEINREALAARGDEIRAQIPLGRVASAEEIAAVVGFLCADEASYITGETVSANGGLRMD</sequence>
<dbReference type="InterPro" id="IPR057326">
    <property type="entry name" value="KR_dom"/>
</dbReference>
<organism evidence="4 5">
    <name type="scientific">Bipolaricaulis sibiricus</name>
    <dbReference type="NCBI Taxonomy" id="2501609"/>
    <lineage>
        <taxon>Bacteria</taxon>
        <taxon>Candidatus Bipolaricaulota</taxon>
        <taxon>Candidatus Bipolaricaulia</taxon>
        <taxon>Candidatus Bipolaricaulales</taxon>
        <taxon>Candidatus Bipolaricaulaceae</taxon>
        <taxon>Candidatus Bipolaricaulis</taxon>
    </lineage>
</organism>
<gene>
    <name evidence="4" type="ORF">BIP78_1024</name>
</gene>
<accession>A0A410FV56</accession>
<evidence type="ECO:0000256" key="1">
    <source>
        <dbReference type="ARBA" id="ARBA00006484"/>
    </source>
</evidence>
<dbReference type="InterPro" id="IPR020904">
    <property type="entry name" value="Sc_DH/Rdtase_CS"/>
</dbReference>
<dbReference type="PANTHER" id="PTHR42879:SF2">
    <property type="entry name" value="3-OXOACYL-[ACYL-CARRIER-PROTEIN] REDUCTASE FABG"/>
    <property type="match status" value="1"/>
</dbReference>
<dbReference type="GO" id="GO:0016491">
    <property type="term" value="F:oxidoreductase activity"/>
    <property type="evidence" value="ECO:0007669"/>
    <property type="project" value="UniProtKB-KW"/>
</dbReference>
<evidence type="ECO:0000313" key="5">
    <source>
        <dbReference type="Proteomes" id="UP000287233"/>
    </source>
</evidence>
<evidence type="ECO:0000256" key="2">
    <source>
        <dbReference type="ARBA" id="ARBA00023002"/>
    </source>
</evidence>
<dbReference type="Pfam" id="PF13561">
    <property type="entry name" value="adh_short_C2"/>
    <property type="match status" value="1"/>
</dbReference>
<dbReference type="SUPFAM" id="SSF51735">
    <property type="entry name" value="NAD(P)-binding Rossmann-fold domains"/>
    <property type="match status" value="1"/>
</dbReference>
<dbReference type="PROSITE" id="PS00061">
    <property type="entry name" value="ADH_SHORT"/>
    <property type="match status" value="1"/>
</dbReference>
<dbReference type="Proteomes" id="UP000287233">
    <property type="component" value="Chromosome"/>
</dbReference>